<evidence type="ECO:0000256" key="1">
    <source>
        <dbReference type="PIRSR" id="PIRSR620023-1"/>
    </source>
</evidence>
<sequence length="319" mass="36744">MRILFRVDGGECIGMGHIMRTLVLAKELSKKYDVKYVCLKSDKYIKGIEKVENDGIEVIKIDEIDEIDCIKRLNGNLIIIDKYGVNKNYFEALKERIKVVYFDDNNDLDFYPVDMIINHNPYGSKLRYNTFKGTKLLLGSRYTIIRQEFRENIPITIKKHIENILITLGGSDDFNITEDIIRQLNGLDCNLHVIIGPAFKYKNKLKGLKNQSVNFYENANISKVMKKCDLAVSSCGSTLYELCFLGIPVIGLIVANNQKKCGDFMNDVGAIDLSEIKELKDKILKLDYNKRLKMREVEKNLVDGKGVFRVKEELERYDK</sequence>
<proteinExistence type="predicted"/>
<dbReference type="RefSeq" id="WP_129030679.1">
    <property type="nucleotide sequence ID" value="NZ_QMAP01000009.1"/>
</dbReference>
<evidence type="ECO:0000313" key="4">
    <source>
        <dbReference type="Proteomes" id="UP000290921"/>
    </source>
</evidence>
<gene>
    <name evidence="3" type="primary">pseG</name>
    <name evidence="3" type="ORF">DP130_10295</name>
</gene>
<dbReference type="GO" id="GO:0016757">
    <property type="term" value="F:glycosyltransferase activity"/>
    <property type="evidence" value="ECO:0007669"/>
    <property type="project" value="TreeGrafter"/>
</dbReference>
<dbReference type="InterPro" id="IPR020023">
    <property type="entry name" value="PseG"/>
</dbReference>
<evidence type="ECO:0000313" key="3">
    <source>
        <dbReference type="EMBL" id="RXI47034.1"/>
    </source>
</evidence>
<dbReference type="AlphaFoldDB" id="A0A4Q0VA33"/>
<comment type="caution">
    <text evidence="3">The sequence shown here is derived from an EMBL/GenBank/DDBJ whole genome shotgun (WGS) entry which is preliminary data.</text>
</comment>
<organism evidence="3 4">
    <name type="scientific">Clostridium tetani</name>
    <dbReference type="NCBI Taxonomy" id="1513"/>
    <lineage>
        <taxon>Bacteria</taxon>
        <taxon>Bacillati</taxon>
        <taxon>Bacillota</taxon>
        <taxon>Clostridia</taxon>
        <taxon>Eubacteriales</taxon>
        <taxon>Clostridiaceae</taxon>
        <taxon>Clostridium</taxon>
    </lineage>
</organism>
<name>A0A4Q0VA33_CLOTA</name>
<dbReference type="Gene3D" id="3.40.50.2000">
    <property type="entry name" value="Glycogen Phosphorylase B"/>
    <property type="match status" value="1"/>
</dbReference>
<protein>
    <submittedName>
        <fullName evidence="3">UDP-2,4-diacetamido-2,4, 6-trideoxy-beta-L-altropyranose hydrolase</fullName>
        <ecNumber evidence="3">3.6.1.57</ecNumber>
    </submittedName>
</protein>
<dbReference type="Proteomes" id="UP000290921">
    <property type="component" value="Unassembled WGS sequence"/>
</dbReference>
<dbReference type="EC" id="3.6.1.57" evidence="3"/>
<feature type="active site" description="Proton acceptor" evidence="1">
    <location>
        <position position="17"/>
    </location>
</feature>
<dbReference type="EMBL" id="QMAP01000009">
    <property type="protein sequence ID" value="RXI47034.1"/>
    <property type="molecule type" value="Genomic_DNA"/>
</dbReference>
<dbReference type="PANTHER" id="PTHR21015:SF22">
    <property type="entry name" value="GLYCOSYLTRANSFERASE"/>
    <property type="match status" value="1"/>
</dbReference>
<accession>A0A4Q0VA33</accession>
<feature type="binding site" evidence="2">
    <location>
        <position position="146"/>
    </location>
    <ligand>
        <name>substrate</name>
    </ligand>
</feature>
<dbReference type="PANTHER" id="PTHR21015">
    <property type="entry name" value="UDP-N-ACETYLGLUCOSAMINE--N-ACETYLMURAMYL-(PENTAPEPTIDE) PYROPHOSPHORYL-UNDECAPRENOL N-ACETYLGLUCOSAMINE TRANSFERASE 1"/>
    <property type="match status" value="1"/>
</dbReference>
<dbReference type="Gene3D" id="3.40.50.11190">
    <property type="match status" value="1"/>
</dbReference>
<feature type="binding site" evidence="2">
    <location>
        <position position="241"/>
    </location>
    <ligand>
        <name>substrate</name>
    </ligand>
</feature>
<evidence type="ECO:0000256" key="2">
    <source>
        <dbReference type="PIRSR" id="PIRSR620023-2"/>
    </source>
</evidence>
<dbReference type="GO" id="GO:0016787">
    <property type="term" value="F:hydrolase activity"/>
    <property type="evidence" value="ECO:0007669"/>
    <property type="project" value="UniProtKB-KW"/>
</dbReference>
<dbReference type="NCBIfam" id="TIGR03590">
    <property type="entry name" value="PseG"/>
    <property type="match status" value="1"/>
</dbReference>
<reference evidence="3 4" key="1">
    <citation type="submission" date="2018-06" db="EMBL/GenBank/DDBJ databases">
        <title>Genome conservation of Clostridium tetani.</title>
        <authorList>
            <person name="Bruggemann H."/>
            <person name="Popoff M.R."/>
        </authorList>
    </citation>
    <scope>NUCLEOTIDE SEQUENCE [LARGE SCALE GENOMIC DNA]</scope>
    <source>
        <strain evidence="3 4">2017.061</strain>
    </source>
</reference>
<dbReference type="SUPFAM" id="SSF53756">
    <property type="entry name" value="UDP-Glycosyltransferase/glycogen phosphorylase"/>
    <property type="match status" value="1"/>
</dbReference>
<keyword evidence="3" id="KW-0378">Hydrolase</keyword>